<dbReference type="GO" id="GO:0016491">
    <property type="term" value="F:oxidoreductase activity"/>
    <property type="evidence" value="ECO:0007669"/>
    <property type="project" value="UniProtKB-KW"/>
</dbReference>
<accession>H9BZ73</accession>
<dbReference type="InterPro" id="IPR002347">
    <property type="entry name" value="SDR_fam"/>
</dbReference>
<feature type="compositionally biased region" description="Basic and acidic residues" evidence="3">
    <location>
        <begin position="138"/>
        <end position="153"/>
    </location>
</feature>
<keyword evidence="2" id="KW-0560">Oxidoreductase</keyword>
<comment type="similarity">
    <text evidence="1">Belongs to the short-chain dehydrogenases/reductases (SDR) family.</text>
</comment>
<evidence type="ECO:0000256" key="3">
    <source>
        <dbReference type="SAM" id="MobiDB-lite"/>
    </source>
</evidence>
<dbReference type="PRINTS" id="PR00081">
    <property type="entry name" value="GDHRDH"/>
</dbReference>
<evidence type="ECO:0000256" key="2">
    <source>
        <dbReference type="ARBA" id="ARBA00023002"/>
    </source>
</evidence>
<sequence length="527" mass="58286">MMTRKENRILTTIPAGAAASLPVLLASAISAAVVIICVVVNAETSSSSSTSSASFLPPIIIPSPLLLLVPQQKQQQQGCQHLQFGQLSRRSTPSVEVVSARCRSSHHRFQRATSPSTTSTTRVLSSSSTRHSSNGLKQQHENKEDKKQDFGENRKTVLTPEEIFFDNLQNTIYTLDSSRDEFLRRLKYKVTRNDKLSQLRKDDYFIQSGDWVVITGGTEGIGKQAVEFFAKQGAFVSLIGRDPSKGERVRLELKRIAPSMDIDANFEFIEADLESLQSIQQAAKYLRKRASSMEGKKIRCLVNNAGIWPNSLRLTNDGLESAFQVNHLSHFLLTRELIPNMALASRVVTTSSLAHAFEADRNSIEQQLNDVNWERSKFSSNANYGRSKLYNLLFARQLAVEMEKQGTPWIKSIAIHPGVVATQLFRELLPSQTSTSTSSSIADDYSGSSRSFLDALVSSSSSLILKSPEEGARTLIYAAVAPQVVSGSYMVDCEQQQVSPAGRDYQSAQKLWDLSTQLLDEKLAAAE</sequence>
<reference evidence="4" key="1">
    <citation type="journal article" date="2012" name="Eukaryot. Cell">
        <title>Genome-based reconstruction of the protein import machinery in the secondary plastid of a chlorarachniophyte alga.</title>
        <authorList>
            <person name="Hirakawa Y."/>
            <person name="Burki F."/>
            <person name="Keeling P.J."/>
        </authorList>
    </citation>
    <scope>NUCLEOTIDE SEQUENCE</scope>
</reference>
<organism evidence="4">
    <name type="scientific">Bigelowiella natans</name>
    <name type="common">Pedinomonas minutissima</name>
    <name type="synonym">Chlorarachnion sp. (strain CCMP621)</name>
    <dbReference type="NCBI Taxonomy" id="227086"/>
    <lineage>
        <taxon>Eukaryota</taxon>
        <taxon>Sar</taxon>
        <taxon>Rhizaria</taxon>
        <taxon>Cercozoa</taxon>
        <taxon>Chlorarachniophyceae</taxon>
        <taxon>Bigelowiella</taxon>
    </lineage>
</organism>
<name>H9BZ73_BIGNA</name>
<proteinExistence type="evidence at transcript level"/>
<evidence type="ECO:0000256" key="1">
    <source>
        <dbReference type="ARBA" id="ARBA00006484"/>
    </source>
</evidence>
<dbReference type="PANTHER" id="PTHR24320:SF152">
    <property type="entry name" value="SHORT-CHAIN DEHYDROGENASE_REDUCTASE FAMILY PROTEIN"/>
    <property type="match status" value="1"/>
</dbReference>
<dbReference type="EMBL" id="JQ088190">
    <property type="protein sequence ID" value="AFE02916.1"/>
    <property type="molecule type" value="mRNA"/>
</dbReference>
<dbReference type="Pfam" id="PF00106">
    <property type="entry name" value="adh_short"/>
    <property type="match status" value="1"/>
</dbReference>
<dbReference type="HOGENOM" id="CLU_010194_44_0_1"/>
<dbReference type="AlphaFoldDB" id="H9BZ73"/>
<evidence type="ECO:0000313" key="4">
    <source>
        <dbReference type="EMBL" id="AFE02916.1"/>
    </source>
</evidence>
<dbReference type="Gene3D" id="3.40.50.720">
    <property type="entry name" value="NAD(P)-binding Rossmann-like Domain"/>
    <property type="match status" value="1"/>
</dbReference>
<feature type="region of interest" description="Disordered" evidence="3">
    <location>
        <begin position="106"/>
        <end position="153"/>
    </location>
</feature>
<dbReference type="InterPro" id="IPR036291">
    <property type="entry name" value="NAD(P)-bd_dom_sf"/>
</dbReference>
<feature type="compositionally biased region" description="Low complexity" evidence="3">
    <location>
        <begin position="113"/>
        <end position="133"/>
    </location>
</feature>
<dbReference type="PANTHER" id="PTHR24320">
    <property type="entry name" value="RETINOL DEHYDROGENASE"/>
    <property type="match status" value="1"/>
</dbReference>
<protein>
    <submittedName>
        <fullName evidence="4">Tic32</fullName>
    </submittedName>
</protein>
<dbReference type="SUPFAM" id="SSF51735">
    <property type="entry name" value="NAD(P)-binding Rossmann-fold domains"/>
    <property type="match status" value="1"/>
</dbReference>